<comment type="caution">
    <text evidence="3">The sequence shown here is derived from an EMBL/GenBank/DDBJ whole genome shotgun (WGS) entry which is preliminary data.</text>
</comment>
<dbReference type="InterPro" id="IPR011990">
    <property type="entry name" value="TPR-like_helical_dom_sf"/>
</dbReference>
<dbReference type="Gene3D" id="1.25.40.10">
    <property type="entry name" value="Tetratricopeptide repeat domain"/>
    <property type="match status" value="2"/>
</dbReference>
<dbReference type="PANTHER" id="PTHR47447">
    <property type="entry name" value="OS03G0856100 PROTEIN"/>
    <property type="match status" value="1"/>
</dbReference>
<dbReference type="PROSITE" id="PS51375">
    <property type="entry name" value="PPR"/>
    <property type="match status" value="3"/>
</dbReference>
<dbReference type="NCBIfam" id="TIGR00756">
    <property type="entry name" value="PPR"/>
    <property type="match status" value="3"/>
</dbReference>
<accession>A0A836CFD9</accession>
<reference evidence="3" key="1">
    <citation type="submission" date="2021-02" db="EMBL/GenBank/DDBJ databases">
        <title>First Annotated Genome of the Yellow-green Alga Tribonema minus.</title>
        <authorList>
            <person name="Mahan K.M."/>
        </authorList>
    </citation>
    <scope>NUCLEOTIDE SEQUENCE</scope>
    <source>
        <strain evidence="3">UTEX B ZZ1240</strain>
    </source>
</reference>
<protein>
    <recommendedName>
        <fullName evidence="5">Pentatricopeptide repeat-containing protein</fullName>
    </recommendedName>
</protein>
<dbReference type="Pfam" id="PF13812">
    <property type="entry name" value="PPR_3"/>
    <property type="match status" value="2"/>
</dbReference>
<feature type="non-terminal residue" evidence="3">
    <location>
        <position position="1"/>
    </location>
</feature>
<dbReference type="AlphaFoldDB" id="A0A836CFD9"/>
<dbReference type="Proteomes" id="UP000664859">
    <property type="component" value="Unassembled WGS sequence"/>
</dbReference>
<dbReference type="PANTHER" id="PTHR47447:SF17">
    <property type="entry name" value="OS12G0638900 PROTEIN"/>
    <property type="match status" value="1"/>
</dbReference>
<dbReference type="OrthoDB" id="185373at2759"/>
<dbReference type="InterPro" id="IPR002885">
    <property type="entry name" value="PPR_rpt"/>
</dbReference>
<evidence type="ECO:0000256" key="1">
    <source>
        <dbReference type="ARBA" id="ARBA00022737"/>
    </source>
</evidence>
<dbReference type="EMBL" id="JAFCMP010000223">
    <property type="protein sequence ID" value="KAG5183173.1"/>
    <property type="molecule type" value="Genomic_DNA"/>
</dbReference>
<gene>
    <name evidence="3" type="ORF">JKP88DRAFT_157480</name>
</gene>
<evidence type="ECO:0008006" key="5">
    <source>
        <dbReference type="Google" id="ProtNLM"/>
    </source>
</evidence>
<name>A0A836CFD9_9STRA</name>
<evidence type="ECO:0000256" key="2">
    <source>
        <dbReference type="PROSITE-ProRule" id="PRU00708"/>
    </source>
</evidence>
<feature type="repeat" description="PPR" evidence="2">
    <location>
        <begin position="17"/>
        <end position="51"/>
    </location>
</feature>
<organism evidence="3 4">
    <name type="scientific">Tribonema minus</name>
    <dbReference type="NCBI Taxonomy" id="303371"/>
    <lineage>
        <taxon>Eukaryota</taxon>
        <taxon>Sar</taxon>
        <taxon>Stramenopiles</taxon>
        <taxon>Ochrophyta</taxon>
        <taxon>PX clade</taxon>
        <taxon>Xanthophyceae</taxon>
        <taxon>Tribonematales</taxon>
        <taxon>Tribonemataceae</taxon>
        <taxon>Tribonema</taxon>
    </lineage>
</organism>
<feature type="repeat" description="PPR" evidence="2">
    <location>
        <begin position="97"/>
        <end position="131"/>
    </location>
</feature>
<evidence type="ECO:0000313" key="4">
    <source>
        <dbReference type="Proteomes" id="UP000664859"/>
    </source>
</evidence>
<proteinExistence type="predicted"/>
<feature type="repeat" description="PPR" evidence="2">
    <location>
        <begin position="132"/>
        <end position="166"/>
    </location>
</feature>
<keyword evidence="4" id="KW-1185">Reference proteome</keyword>
<evidence type="ECO:0000313" key="3">
    <source>
        <dbReference type="EMBL" id="KAG5183173.1"/>
    </source>
</evidence>
<keyword evidence="1" id="KW-0677">Repeat</keyword>
<sequence>KALELLFQMQAEGIAWTPRACSAALRACGEAGLMDRAVQLTGKMRQSGVNPSDDDYVVLIRMCVPRRGRAYNRSNRGGSSRVLELLQHMEDTDHAPKLPHFNEAIMACGRAGDTAIVSQILQEMHRKGVRPNIITWNARLDALGGAGLIDQMLATYKKMQAARQRPNIYTITCMLSRVGSAGERQIAEDLGRI</sequence>